<dbReference type="EMBL" id="BOMB01000041">
    <property type="protein sequence ID" value="GID15407.1"/>
    <property type="molecule type" value="Genomic_DNA"/>
</dbReference>
<evidence type="ECO:0000313" key="2">
    <source>
        <dbReference type="EMBL" id="GID15407.1"/>
    </source>
</evidence>
<feature type="transmembrane region" description="Helical" evidence="1">
    <location>
        <begin position="67"/>
        <end position="84"/>
    </location>
</feature>
<sequence length="129" mass="13759">MSTHAPRTIDTVRRWPAIAALTWAIGYTLVRLYWAVGGRTGYPGPGGVPHGIDDPGVPTGVPGPFDWRGVAAGLVLVVLALAMLPPPTGPAFLRTYRRLRLPRPVAIAGSWAAAMLYFAMPMLILDLCG</sequence>
<keyword evidence="1" id="KW-1133">Transmembrane helix</keyword>
<evidence type="ECO:0000313" key="3">
    <source>
        <dbReference type="Proteomes" id="UP000612808"/>
    </source>
</evidence>
<accession>A0A8J3JBJ3</accession>
<comment type="caution">
    <text evidence="2">The sequence shown here is derived from an EMBL/GenBank/DDBJ whole genome shotgun (WGS) entry which is preliminary data.</text>
</comment>
<keyword evidence="1" id="KW-0472">Membrane</keyword>
<name>A0A8J3JBJ3_9ACTN</name>
<reference evidence="2" key="1">
    <citation type="submission" date="2021-01" db="EMBL/GenBank/DDBJ databases">
        <title>Whole genome shotgun sequence of Actinocatenispora rupis NBRC 107355.</title>
        <authorList>
            <person name="Komaki H."/>
            <person name="Tamura T."/>
        </authorList>
    </citation>
    <scope>NUCLEOTIDE SEQUENCE</scope>
    <source>
        <strain evidence="2">NBRC 107355</strain>
    </source>
</reference>
<feature type="transmembrane region" description="Helical" evidence="1">
    <location>
        <begin position="12"/>
        <end position="34"/>
    </location>
</feature>
<feature type="transmembrane region" description="Helical" evidence="1">
    <location>
        <begin position="105"/>
        <end position="125"/>
    </location>
</feature>
<keyword evidence="1" id="KW-0812">Transmembrane</keyword>
<organism evidence="2 3">
    <name type="scientific">Actinocatenispora rupis</name>
    <dbReference type="NCBI Taxonomy" id="519421"/>
    <lineage>
        <taxon>Bacteria</taxon>
        <taxon>Bacillati</taxon>
        <taxon>Actinomycetota</taxon>
        <taxon>Actinomycetes</taxon>
        <taxon>Micromonosporales</taxon>
        <taxon>Micromonosporaceae</taxon>
        <taxon>Actinocatenispora</taxon>
    </lineage>
</organism>
<evidence type="ECO:0000256" key="1">
    <source>
        <dbReference type="SAM" id="Phobius"/>
    </source>
</evidence>
<protein>
    <submittedName>
        <fullName evidence="2">Uncharacterized protein</fullName>
    </submittedName>
</protein>
<dbReference type="Proteomes" id="UP000612808">
    <property type="component" value="Unassembled WGS sequence"/>
</dbReference>
<proteinExistence type="predicted"/>
<dbReference type="AlphaFoldDB" id="A0A8J3JBJ3"/>
<gene>
    <name evidence="2" type="ORF">Aru02nite_62960</name>
</gene>
<keyword evidence="3" id="KW-1185">Reference proteome</keyword>